<reference evidence="1 2" key="1">
    <citation type="journal article" date="2023" name="Int. J. Syst. Evol. Microbiol.">
        <title>Ligilactobacillus ubinensis sp. nov., a novel species isolated from the wild ferment of a durian fruit (Durio zibethinus).</title>
        <authorList>
            <person name="Heng Y.C."/>
            <person name="Menon N."/>
            <person name="Chen B."/>
            <person name="Loo B.Z.L."/>
            <person name="Wong G.W.J."/>
            <person name="Lim A.C.H."/>
            <person name="Silvaraju S."/>
            <person name="Kittelmann S."/>
        </authorList>
    </citation>
    <scope>NUCLEOTIDE SEQUENCE [LARGE SCALE GENOMIC DNA]</scope>
    <source>
        <strain evidence="1 2">WILCCON 0076</strain>
    </source>
</reference>
<comment type="caution">
    <text evidence="1">The sequence shown here is derived from an EMBL/GenBank/DDBJ whole genome shotgun (WGS) entry which is preliminary data.</text>
</comment>
<dbReference type="RefSeq" id="WP_253362064.1">
    <property type="nucleotide sequence ID" value="NZ_JAIULA010000029.1"/>
</dbReference>
<sequence length="81" mass="9328">MKKKVFIDFEGIKNANEDAILRAFGRSSLNQNQKEEFCSLLDEEMNYGKIKILTLEAEGPKEFILGQHDGEVRALIFTYQD</sequence>
<dbReference type="AlphaFoldDB" id="A0A9X2FMT3"/>
<organism evidence="1 2">
    <name type="scientific">Ligilactobacillus ubinensis</name>
    <dbReference type="NCBI Taxonomy" id="2876789"/>
    <lineage>
        <taxon>Bacteria</taxon>
        <taxon>Bacillati</taxon>
        <taxon>Bacillota</taxon>
        <taxon>Bacilli</taxon>
        <taxon>Lactobacillales</taxon>
        <taxon>Lactobacillaceae</taxon>
        <taxon>Ligilactobacillus</taxon>
    </lineage>
</organism>
<gene>
    <name evidence="1" type="ORF">LB941_11240</name>
</gene>
<evidence type="ECO:0000313" key="2">
    <source>
        <dbReference type="Proteomes" id="UP001139006"/>
    </source>
</evidence>
<dbReference type="Proteomes" id="UP001139006">
    <property type="component" value="Unassembled WGS sequence"/>
</dbReference>
<keyword evidence="2" id="KW-1185">Reference proteome</keyword>
<protein>
    <submittedName>
        <fullName evidence="1">Uncharacterized protein</fullName>
    </submittedName>
</protein>
<accession>A0A9X2FMT3</accession>
<evidence type="ECO:0000313" key="1">
    <source>
        <dbReference type="EMBL" id="MCP0887904.1"/>
    </source>
</evidence>
<name>A0A9X2FMT3_9LACO</name>
<proteinExistence type="predicted"/>
<dbReference type="EMBL" id="JAIULA010000029">
    <property type="protein sequence ID" value="MCP0887904.1"/>
    <property type="molecule type" value="Genomic_DNA"/>
</dbReference>